<feature type="transmembrane region" description="Helical" evidence="8">
    <location>
        <begin position="38"/>
        <end position="54"/>
    </location>
</feature>
<dbReference type="Proteomes" id="UP000002171">
    <property type="component" value="Unassembled WGS sequence"/>
</dbReference>
<dbReference type="AlphaFoldDB" id="A0A7U8GS81"/>
<keyword evidence="6 8" id="KW-1133">Transmembrane helix</keyword>
<gene>
    <name evidence="9" type="ORF">MED92_04684</name>
</gene>
<comment type="subcellular location">
    <subcellularLocation>
        <location evidence="1">Cell membrane</location>
        <topology evidence="1">Multi-pass membrane protein</topology>
    </subcellularLocation>
</comment>
<sequence length="309" mass="32839">MIEIVSALWPVFALILLGYLARRTRFPGEDFWAQAEKATYFILFPVLLVSRLATTDMSSVELDAMGLAILLLVLAGSVAAFIVRPFTLADAAGFTSIYQGAVRFNVYVGLAASATLYGEVGVVIGAVIMALMIPLLNLLCVLVFSVFTHKAGSLSSVLLAIVKNPLIVGSLLGLVLNQTGIGFPSLLTPIAELLAGMALPLGLLSVGAGLSFKVLFKSQRELAWASFIKLVLMPLFAFLICALFALEEGVAEVVLLYAALPTATSSYILARQLGGDAPMMAAIVTGQTLLSMISIPIMLILINFLRNLL</sequence>
<accession>A0A7U8GS81</accession>
<feature type="transmembrane region" description="Helical" evidence="8">
    <location>
        <begin position="156"/>
        <end position="176"/>
    </location>
</feature>
<evidence type="ECO:0000256" key="1">
    <source>
        <dbReference type="ARBA" id="ARBA00004651"/>
    </source>
</evidence>
<dbReference type="PANTHER" id="PTHR36838">
    <property type="entry name" value="AUXIN EFFLUX CARRIER FAMILY PROTEIN"/>
    <property type="match status" value="1"/>
</dbReference>
<dbReference type="GO" id="GO:0005886">
    <property type="term" value="C:plasma membrane"/>
    <property type="evidence" value="ECO:0007669"/>
    <property type="project" value="UniProtKB-SubCell"/>
</dbReference>
<feature type="transmembrane region" description="Helical" evidence="8">
    <location>
        <begin position="282"/>
        <end position="305"/>
    </location>
</feature>
<comment type="caution">
    <text evidence="9">The sequence shown here is derived from an EMBL/GenBank/DDBJ whole genome shotgun (WGS) entry which is preliminary data.</text>
</comment>
<dbReference type="InterPro" id="IPR004776">
    <property type="entry name" value="Mem_transp_PIN-like"/>
</dbReference>
<evidence type="ECO:0000256" key="8">
    <source>
        <dbReference type="SAM" id="Phobius"/>
    </source>
</evidence>
<evidence type="ECO:0000313" key="9">
    <source>
        <dbReference type="EMBL" id="EAR61121.1"/>
    </source>
</evidence>
<keyword evidence="5 8" id="KW-0812">Transmembrane</keyword>
<evidence type="ECO:0000256" key="3">
    <source>
        <dbReference type="ARBA" id="ARBA00022448"/>
    </source>
</evidence>
<feature type="transmembrane region" description="Helical" evidence="8">
    <location>
        <begin position="188"/>
        <end position="210"/>
    </location>
</feature>
<protein>
    <recommendedName>
        <fullName evidence="11">Transporter</fullName>
    </recommendedName>
</protein>
<dbReference type="Gene3D" id="1.20.1530.20">
    <property type="match status" value="1"/>
</dbReference>
<dbReference type="PANTHER" id="PTHR36838:SF4">
    <property type="entry name" value="AUXIN EFFLUX CARRIER FAMILY PROTEIN"/>
    <property type="match status" value="1"/>
</dbReference>
<evidence type="ECO:0000256" key="6">
    <source>
        <dbReference type="ARBA" id="ARBA00022989"/>
    </source>
</evidence>
<feature type="transmembrane region" description="Helical" evidence="8">
    <location>
        <begin position="66"/>
        <end position="86"/>
    </location>
</feature>
<proteinExistence type="inferred from homology"/>
<reference evidence="9 10" key="1">
    <citation type="submission" date="2006-02" db="EMBL/GenBank/DDBJ databases">
        <authorList>
            <person name="Pinhassi J."/>
            <person name="Pedros-Alio C."/>
            <person name="Ferriera S."/>
            <person name="Johnson J."/>
            <person name="Kravitz S."/>
            <person name="Halpern A."/>
            <person name="Remington K."/>
            <person name="Beeson K."/>
            <person name="Tran B."/>
            <person name="Rogers Y.-H."/>
            <person name="Friedman R."/>
            <person name="Venter J.C."/>
        </authorList>
    </citation>
    <scope>NUCLEOTIDE SEQUENCE [LARGE SCALE GENOMIC DNA]</scope>
    <source>
        <strain evidence="9 10">MED92</strain>
    </source>
</reference>
<dbReference type="GO" id="GO:0055085">
    <property type="term" value="P:transmembrane transport"/>
    <property type="evidence" value="ECO:0007669"/>
    <property type="project" value="InterPro"/>
</dbReference>
<dbReference type="InterPro" id="IPR038770">
    <property type="entry name" value="Na+/solute_symporter_sf"/>
</dbReference>
<evidence type="ECO:0008006" key="11">
    <source>
        <dbReference type="Google" id="ProtNLM"/>
    </source>
</evidence>
<dbReference type="Pfam" id="PF03547">
    <property type="entry name" value="Mem_trans"/>
    <property type="match status" value="1"/>
</dbReference>
<name>A0A7U8GS81_NEPCE</name>
<comment type="similarity">
    <text evidence="2">Belongs to the auxin efflux carrier (TC 2.A.69) family.</text>
</comment>
<dbReference type="RefSeq" id="WP_007021403.1">
    <property type="nucleotide sequence ID" value="NZ_CH724126.1"/>
</dbReference>
<feature type="transmembrane region" description="Helical" evidence="8">
    <location>
        <begin position="120"/>
        <end position="144"/>
    </location>
</feature>
<evidence type="ECO:0000256" key="2">
    <source>
        <dbReference type="ARBA" id="ARBA00010145"/>
    </source>
</evidence>
<evidence type="ECO:0000313" key="10">
    <source>
        <dbReference type="Proteomes" id="UP000002171"/>
    </source>
</evidence>
<feature type="transmembrane region" description="Helical" evidence="8">
    <location>
        <begin position="222"/>
        <end position="245"/>
    </location>
</feature>
<keyword evidence="3" id="KW-0813">Transport</keyword>
<evidence type="ECO:0000256" key="4">
    <source>
        <dbReference type="ARBA" id="ARBA00022475"/>
    </source>
</evidence>
<keyword evidence="4" id="KW-1003">Cell membrane</keyword>
<organism evidence="9 10">
    <name type="scientific">Neptuniibacter caesariensis</name>
    <dbReference type="NCBI Taxonomy" id="207954"/>
    <lineage>
        <taxon>Bacteria</taxon>
        <taxon>Pseudomonadati</taxon>
        <taxon>Pseudomonadota</taxon>
        <taxon>Gammaproteobacteria</taxon>
        <taxon>Oceanospirillales</taxon>
        <taxon>Oceanospirillaceae</taxon>
        <taxon>Neptuniibacter</taxon>
    </lineage>
</organism>
<dbReference type="OrthoDB" id="9805563at2"/>
<keyword evidence="10" id="KW-1185">Reference proteome</keyword>
<dbReference type="EMBL" id="AAOW01000010">
    <property type="protein sequence ID" value="EAR61121.1"/>
    <property type="molecule type" value="Genomic_DNA"/>
</dbReference>
<evidence type="ECO:0000256" key="5">
    <source>
        <dbReference type="ARBA" id="ARBA00022692"/>
    </source>
</evidence>
<evidence type="ECO:0000256" key="7">
    <source>
        <dbReference type="ARBA" id="ARBA00023136"/>
    </source>
</evidence>
<keyword evidence="7 8" id="KW-0472">Membrane</keyword>